<dbReference type="InterPro" id="IPR036047">
    <property type="entry name" value="F-box-like_dom_sf"/>
</dbReference>
<comment type="caution">
    <text evidence="2">The sequence shown here is derived from an EMBL/GenBank/DDBJ whole genome shotgun (WGS) entry which is preliminary data.</text>
</comment>
<dbReference type="SUPFAM" id="SSF52047">
    <property type="entry name" value="RNI-like"/>
    <property type="match status" value="1"/>
</dbReference>
<dbReference type="SUPFAM" id="SSF81383">
    <property type="entry name" value="F-box domain"/>
    <property type="match status" value="1"/>
</dbReference>
<proteinExistence type="predicted"/>
<dbReference type="EMBL" id="QPKB01000007">
    <property type="protein sequence ID" value="RWR88198.1"/>
    <property type="molecule type" value="Genomic_DNA"/>
</dbReference>
<keyword evidence="3" id="KW-1185">Reference proteome</keyword>
<dbReference type="InterPro" id="IPR053772">
    <property type="entry name" value="At1g61320/At1g61330-like"/>
</dbReference>
<dbReference type="AlphaFoldDB" id="A0A443PBR0"/>
<evidence type="ECO:0000313" key="2">
    <source>
        <dbReference type="EMBL" id="RWR88198.1"/>
    </source>
</evidence>
<dbReference type="InterPro" id="IPR032675">
    <property type="entry name" value="LRR_dom_sf"/>
</dbReference>
<dbReference type="InterPro" id="IPR001810">
    <property type="entry name" value="F-box_dom"/>
</dbReference>
<evidence type="ECO:0000259" key="1">
    <source>
        <dbReference type="PROSITE" id="PS50181"/>
    </source>
</evidence>
<dbReference type="Proteomes" id="UP000283530">
    <property type="component" value="Unassembled WGS sequence"/>
</dbReference>
<dbReference type="Gene3D" id="3.80.10.10">
    <property type="entry name" value="Ribonuclease Inhibitor"/>
    <property type="match status" value="1"/>
</dbReference>
<feature type="domain" description="F-box" evidence="1">
    <location>
        <begin position="27"/>
        <end position="63"/>
    </location>
</feature>
<accession>A0A443PBR0</accession>
<dbReference type="InterPro" id="IPR053781">
    <property type="entry name" value="F-box_AtFBL13-like"/>
</dbReference>
<dbReference type="PANTHER" id="PTHR34145:SF28">
    <property type="entry name" value="F-BOX DOMAIN-CONTAINING PROTEIN"/>
    <property type="match status" value="1"/>
</dbReference>
<dbReference type="PROSITE" id="PS50181">
    <property type="entry name" value="FBOX"/>
    <property type="match status" value="1"/>
</dbReference>
<protein>
    <submittedName>
        <fullName evidence="2">F-box protein</fullName>
    </submittedName>
</protein>
<dbReference type="SMART" id="SM00256">
    <property type="entry name" value="FBOX"/>
    <property type="match status" value="1"/>
</dbReference>
<dbReference type="Pfam" id="PF23622">
    <property type="entry name" value="LRR_At1g61320_AtMIF1"/>
    <property type="match status" value="1"/>
</dbReference>
<dbReference type="Gene3D" id="1.20.1280.50">
    <property type="match status" value="1"/>
</dbReference>
<sequence length="455" mass="53057">MYPTPKKKKISEITQTQTQQTQVVCEEDRISNLPDEILVHILSFLRMKDAVRTSILSNRWRYLWTWNPSLDFSCCKPKVIDRCLDLHKAPKLRSFEVSYCNTSTAEADASNRWLRYSATHRVEKLLFSHSYGYCGDYPASLFECQSLMQLTLIYGKLSLPVNFCGFKSLVTLCLEQVFIKGEELCTLISTCDQLENLRLINCSFAEKQLKISATNSSLLRHVKITSYEYPRSFGRLEINAPSLSSFTCSGWKLSLSDFPHLYKADLRFINWNEDLNCWRRILSAITCVRTLSAGDWLFQPKCRKHLPVLSHHFEFKYLKELNVHINDQASKDYLASFISLLRACPALETVCLHLRSGLERDRCIRYDRVMSWLRQIRDPVFSHDRLTKLKVVGFRSTKIELLVLKFLLEKTIALESLILILPRRIFKSKSELLKNELNLHKMNSTSIEILHMLRY</sequence>
<name>A0A443PBR0_9MAGN</name>
<dbReference type="CDD" id="cd22160">
    <property type="entry name" value="F-box_AtFBL13-like"/>
    <property type="match status" value="1"/>
</dbReference>
<dbReference type="PANTHER" id="PTHR34145">
    <property type="entry name" value="OS02G0105600 PROTEIN"/>
    <property type="match status" value="1"/>
</dbReference>
<dbReference type="InterPro" id="IPR055357">
    <property type="entry name" value="LRR_At1g61320_AtMIF1"/>
</dbReference>
<dbReference type="STRING" id="337451.A0A443PBR0"/>
<gene>
    <name evidence="2" type="ORF">CKAN_01719000</name>
</gene>
<dbReference type="OrthoDB" id="1649164at2759"/>
<organism evidence="2 3">
    <name type="scientific">Cinnamomum micranthum f. kanehirae</name>
    <dbReference type="NCBI Taxonomy" id="337451"/>
    <lineage>
        <taxon>Eukaryota</taxon>
        <taxon>Viridiplantae</taxon>
        <taxon>Streptophyta</taxon>
        <taxon>Embryophyta</taxon>
        <taxon>Tracheophyta</taxon>
        <taxon>Spermatophyta</taxon>
        <taxon>Magnoliopsida</taxon>
        <taxon>Magnoliidae</taxon>
        <taxon>Laurales</taxon>
        <taxon>Lauraceae</taxon>
        <taxon>Cinnamomum</taxon>
    </lineage>
</organism>
<reference evidence="2 3" key="1">
    <citation type="journal article" date="2019" name="Nat. Plants">
        <title>Stout camphor tree genome fills gaps in understanding of flowering plant genome evolution.</title>
        <authorList>
            <person name="Chaw S.M."/>
            <person name="Liu Y.C."/>
            <person name="Wu Y.W."/>
            <person name="Wang H.Y."/>
            <person name="Lin C.I."/>
            <person name="Wu C.S."/>
            <person name="Ke H.M."/>
            <person name="Chang L.Y."/>
            <person name="Hsu C.Y."/>
            <person name="Yang H.T."/>
            <person name="Sudianto E."/>
            <person name="Hsu M.H."/>
            <person name="Wu K.P."/>
            <person name="Wang L.N."/>
            <person name="Leebens-Mack J.H."/>
            <person name="Tsai I.J."/>
        </authorList>
    </citation>
    <scope>NUCLEOTIDE SEQUENCE [LARGE SCALE GENOMIC DNA]</scope>
    <source>
        <strain evidence="3">cv. Chaw 1501</strain>
        <tissue evidence="2">Young leaves</tissue>
    </source>
</reference>
<evidence type="ECO:0000313" key="3">
    <source>
        <dbReference type="Proteomes" id="UP000283530"/>
    </source>
</evidence>
<dbReference type="Pfam" id="PF00646">
    <property type="entry name" value="F-box"/>
    <property type="match status" value="1"/>
</dbReference>